<dbReference type="PRINTS" id="PR00507">
    <property type="entry name" value="N12N6MTFRASE"/>
</dbReference>
<keyword evidence="3 6" id="KW-0808">Transferase</keyword>
<feature type="domain" description="Methyltransferase small" evidence="5">
    <location>
        <begin position="13"/>
        <end position="103"/>
    </location>
</feature>
<dbReference type="PANTHER" id="PTHR45875">
    <property type="entry name" value="METHYLTRANSFERASE N6AMT1"/>
    <property type="match status" value="1"/>
</dbReference>
<dbReference type="SUPFAM" id="SSF53335">
    <property type="entry name" value="S-adenosyl-L-methionine-dependent methyltransferases"/>
    <property type="match status" value="1"/>
</dbReference>
<dbReference type="CDD" id="cd02440">
    <property type="entry name" value="AdoMet_MTases"/>
    <property type="match status" value="1"/>
</dbReference>
<dbReference type="GO" id="GO:0008168">
    <property type="term" value="F:methyltransferase activity"/>
    <property type="evidence" value="ECO:0007669"/>
    <property type="project" value="UniProtKB-KW"/>
</dbReference>
<dbReference type="InterPro" id="IPR007848">
    <property type="entry name" value="Small_mtfrase_dom"/>
</dbReference>
<dbReference type="PROSITE" id="PS00092">
    <property type="entry name" value="N6_MTASE"/>
    <property type="match status" value="1"/>
</dbReference>
<dbReference type="GO" id="GO:0032259">
    <property type="term" value="P:methylation"/>
    <property type="evidence" value="ECO:0007669"/>
    <property type="project" value="UniProtKB-KW"/>
</dbReference>
<protein>
    <submittedName>
        <fullName evidence="6">HemK2/MTQ2 family protein methyltransferase</fullName>
        <ecNumber evidence="6">2.1.1.-</ecNumber>
    </submittedName>
</protein>
<gene>
    <name evidence="6" type="ORF">ACFQKB_42265</name>
</gene>
<dbReference type="EC" id="2.1.1.-" evidence="6"/>
<dbReference type="RefSeq" id="WP_309240111.1">
    <property type="nucleotide sequence ID" value="NZ_JBHSXS010000053.1"/>
</dbReference>
<dbReference type="PANTHER" id="PTHR45875:SF1">
    <property type="entry name" value="METHYLTRANSFERASE N6AMT1"/>
    <property type="match status" value="1"/>
</dbReference>
<evidence type="ECO:0000313" key="6">
    <source>
        <dbReference type="EMBL" id="MFC6886446.1"/>
    </source>
</evidence>
<dbReference type="Proteomes" id="UP001596380">
    <property type="component" value="Unassembled WGS sequence"/>
</dbReference>
<comment type="similarity">
    <text evidence="1">Belongs to the eukaryotic/archaeal PrmC-related family.</text>
</comment>
<name>A0ABW2D0T1_9ACTN</name>
<keyword evidence="2 6" id="KW-0489">Methyltransferase</keyword>
<proteinExistence type="inferred from homology"/>
<evidence type="ECO:0000313" key="7">
    <source>
        <dbReference type="Proteomes" id="UP001596380"/>
    </source>
</evidence>
<accession>A0ABW2D0T1</accession>
<dbReference type="InterPro" id="IPR052190">
    <property type="entry name" value="Euk-Arch_PrmC-MTase"/>
</dbReference>
<reference evidence="7" key="1">
    <citation type="journal article" date="2019" name="Int. J. Syst. Evol. Microbiol.">
        <title>The Global Catalogue of Microorganisms (GCM) 10K type strain sequencing project: providing services to taxonomists for standard genome sequencing and annotation.</title>
        <authorList>
            <consortium name="The Broad Institute Genomics Platform"/>
            <consortium name="The Broad Institute Genome Sequencing Center for Infectious Disease"/>
            <person name="Wu L."/>
            <person name="Ma J."/>
        </authorList>
    </citation>
    <scope>NUCLEOTIDE SEQUENCE [LARGE SCALE GENOMIC DNA]</scope>
    <source>
        <strain evidence="7">JCM 3369</strain>
    </source>
</reference>
<evidence type="ECO:0000259" key="5">
    <source>
        <dbReference type="Pfam" id="PF05175"/>
    </source>
</evidence>
<evidence type="ECO:0000256" key="1">
    <source>
        <dbReference type="ARBA" id="ARBA00006149"/>
    </source>
</evidence>
<dbReference type="InterPro" id="IPR004557">
    <property type="entry name" value="PrmC-related"/>
</dbReference>
<dbReference type="Pfam" id="PF05175">
    <property type="entry name" value="MTS"/>
    <property type="match status" value="1"/>
</dbReference>
<keyword evidence="4" id="KW-0949">S-adenosyl-L-methionine</keyword>
<comment type="caution">
    <text evidence="6">The sequence shown here is derived from an EMBL/GenBank/DDBJ whole genome shotgun (WGS) entry which is preliminary data.</text>
</comment>
<dbReference type="Gene3D" id="3.40.50.150">
    <property type="entry name" value="Vaccinia Virus protein VP39"/>
    <property type="match status" value="1"/>
</dbReference>
<dbReference type="InterPro" id="IPR029063">
    <property type="entry name" value="SAM-dependent_MTases_sf"/>
</dbReference>
<evidence type="ECO:0000256" key="4">
    <source>
        <dbReference type="ARBA" id="ARBA00022691"/>
    </source>
</evidence>
<dbReference type="EMBL" id="JBHSXS010000053">
    <property type="protein sequence ID" value="MFC6886446.1"/>
    <property type="molecule type" value="Genomic_DNA"/>
</dbReference>
<sequence>MRPPGVYRPQGDTELLCEALERSGALPGARVLDVGTGTGAVALAAARGGAARVTAIDVSARALLTARFNAFLRGVRINACLGDLFGPVAGEAFDVVLANPPYVLSGGNGAIVRGSARAWDGGTDGRTVLDRVCADAPAHLAPGGTLLLVHSALSGVRETLRSLRAGGLRAAVVARRPEPFGPVMRAQAALLEARRVIEPGQRHEDLVVIRADRVPTGSGAHPPDDGRRIAAVEG</sequence>
<organism evidence="6 7">
    <name type="scientific">Actinomadura yumaensis</name>
    <dbReference type="NCBI Taxonomy" id="111807"/>
    <lineage>
        <taxon>Bacteria</taxon>
        <taxon>Bacillati</taxon>
        <taxon>Actinomycetota</taxon>
        <taxon>Actinomycetes</taxon>
        <taxon>Streptosporangiales</taxon>
        <taxon>Thermomonosporaceae</taxon>
        <taxon>Actinomadura</taxon>
    </lineage>
</organism>
<evidence type="ECO:0000256" key="2">
    <source>
        <dbReference type="ARBA" id="ARBA00022603"/>
    </source>
</evidence>
<dbReference type="NCBIfam" id="TIGR00537">
    <property type="entry name" value="hemK_rel_arch"/>
    <property type="match status" value="1"/>
</dbReference>
<evidence type="ECO:0000256" key="3">
    <source>
        <dbReference type="ARBA" id="ARBA00022679"/>
    </source>
</evidence>
<keyword evidence="7" id="KW-1185">Reference proteome</keyword>
<dbReference type="InterPro" id="IPR002052">
    <property type="entry name" value="DNA_methylase_N6_adenine_CS"/>
</dbReference>